<dbReference type="VEuPathDB" id="FungiDB:BO70DRAFT_222672"/>
<gene>
    <name evidence="2" type="ORF">BO70DRAFT_222672</name>
</gene>
<feature type="transmembrane region" description="Helical" evidence="1">
    <location>
        <begin position="12"/>
        <end position="37"/>
    </location>
</feature>
<comment type="caution">
    <text evidence="2">The sequence shown here is derived from an EMBL/GenBank/DDBJ whole genome shotgun (WGS) entry which is preliminary data.</text>
</comment>
<organism evidence="2 3">
    <name type="scientific">Aspergillus heteromorphus CBS 117.55</name>
    <dbReference type="NCBI Taxonomy" id="1448321"/>
    <lineage>
        <taxon>Eukaryota</taxon>
        <taxon>Fungi</taxon>
        <taxon>Dikarya</taxon>
        <taxon>Ascomycota</taxon>
        <taxon>Pezizomycotina</taxon>
        <taxon>Eurotiomycetes</taxon>
        <taxon>Eurotiomycetidae</taxon>
        <taxon>Eurotiales</taxon>
        <taxon>Aspergillaceae</taxon>
        <taxon>Aspergillus</taxon>
        <taxon>Aspergillus subgen. Circumdati</taxon>
    </lineage>
</organism>
<dbReference type="RefSeq" id="XP_025400747.1">
    <property type="nucleotide sequence ID" value="XM_025538739.1"/>
</dbReference>
<evidence type="ECO:0000256" key="1">
    <source>
        <dbReference type="SAM" id="Phobius"/>
    </source>
</evidence>
<reference evidence="2 3" key="1">
    <citation type="submission" date="2016-12" db="EMBL/GenBank/DDBJ databases">
        <title>The genomes of Aspergillus section Nigri reveals drivers in fungal speciation.</title>
        <authorList>
            <consortium name="DOE Joint Genome Institute"/>
            <person name="Vesth T.C."/>
            <person name="Nybo J."/>
            <person name="Theobald S."/>
            <person name="Brandl J."/>
            <person name="Frisvad J.C."/>
            <person name="Nielsen K.F."/>
            <person name="Lyhne E.K."/>
            <person name="Kogle M.E."/>
            <person name="Kuo A."/>
            <person name="Riley R."/>
            <person name="Clum A."/>
            <person name="Nolan M."/>
            <person name="Lipzen A."/>
            <person name="Salamov A."/>
            <person name="Henrissat B."/>
            <person name="Wiebenga A."/>
            <person name="De Vries R.P."/>
            <person name="Grigoriev I.V."/>
            <person name="Mortensen U.H."/>
            <person name="Andersen M.R."/>
            <person name="Baker S.E."/>
        </authorList>
    </citation>
    <scope>NUCLEOTIDE SEQUENCE [LARGE SCALE GENOMIC DNA]</scope>
    <source>
        <strain evidence="2 3">CBS 117.55</strain>
    </source>
</reference>
<dbReference type="AlphaFoldDB" id="A0A317WJG4"/>
<accession>A0A317WJG4</accession>
<name>A0A317WJG4_9EURO</name>
<proteinExistence type="predicted"/>
<evidence type="ECO:0000313" key="2">
    <source>
        <dbReference type="EMBL" id="PWY86195.1"/>
    </source>
</evidence>
<dbReference type="Proteomes" id="UP000247233">
    <property type="component" value="Unassembled WGS sequence"/>
</dbReference>
<keyword evidence="1" id="KW-0472">Membrane</keyword>
<keyword evidence="1" id="KW-1133">Transmembrane helix</keyword>
<dbReference type="EMBL" id="MSFL01000008">
    <property type="protein sequence ID" value="PWY86195.1"/>
    <property type="molecule type" value="Genomic_DNA"/>
</dbReference>
<evidence type="ECO:0000313" key="3">
    <source>
        <dbReference type="Proteomes" id="UP000247233"/>
    </source>
</evidence>
<sequence>MTVPSFDDILSMYLYAHASCFSTTTGGLLSSAIPLFMDSQAHMEQRMCYLHLSFYRSMPYIIHSLLYMNCTLR</sequence>
<keyword evidence="3" id="KW-1185">Reference proteome</keyword>
<keyword evidence="1" id="KW-0812">Transmembrane</keyword>
<protein>
    <submittedName>
        <fullName evidence="2">Uncharacterized protein</fullName>
    </submittedName>
</protein>
<dbReference type="OrthoDB" id="364348at2759"/>
<dbReference type="GeneID" id="37060976"/>